<gene>
    <name evidence="7" type="ORF">FGIG_02176</name>
</gene>
<dbReference type="Proteomes" id="UP000316759">
    <property type="component" value="Unassembled WGS sequence"/>
</dbReference>
<evidence type="ECO:0000256" key="2">
    <source>
        <dbReference type="ARBA" id="ARBA00007925"/>
    </source>
</evidence>
<dbReference type="OrthoDB" id="329666at2759"/>
<comment type="caution">
    <text evidence="7">The sequence shown here is derived from an EMBL/GenBank/DDBJ whole genome shotgun (WGS) entry which is preliminary data.</text>
</comment>
<evidence type="ECO:0000256" key="4">
    <source>
        <dbReference type="ARBA" id="ARBA00023242"/>
    </source>
</evidence>
<dbReference type="Pfam" id="PF09739">
    <property type="entry name" value="MCM_bind"/>
    <property type="match status" value="1"/>
</dbReference>
<comment type="subcellular location">
    <subcellularLocation>
        <location evidence="1">Nucleus</location>
    </subcellularLocation>
</comment>
<keyword evidence="8" id="KW-1185">Reference proteome</keyword>
<feature type="signal peptide" evidence="6">
    <location>
        <begin position="1"/>
        <end position="17"/>
    </location>
</feature>
<dbReference type="PANTHER" id="PTHR13489">
    <property type="entry name" value="MINI-CHROMOSOME MAINTENANCE COMPLEX-BINDING PROTEIN"/>
    <property type="match status" value="1"/>
</dbReference>
<sequence>MHDTLFSCFLTIVYARAGECQYSSCHSGLKRGASEPPPVEAKRMKSGVSSETPKHGKQFPLVEEESNESKTGVLVRVYDNPKDSLKINEVVHIYGILEHTRLGSSLYQDESIQDGKGSEPVPRVHAIVLRRMRHNNPLLPDFSVNLSAMDSEIRAVRENVVKLLTSCLHSDAVAAEYTLLHLISCRLLADSPYPTMLPALNLICQNTDVDVPPGPSSIAEPMEVQDEPFQSIELFQRLLDLLPNLVTQLATVEMTLNSLNNGPCLMPIRDSVKGVLNSGRLQIPDGTQVLVDETRMAAGQLQARGLLNLRAMTLLATQQRVPYDFQFYTQEWETNARVLIVSIGPSLIKPVLAVPYLPEGDHEVEPTPTLTKQQWSDIRKYITLLPVSDKHFVMDTTLQQQINNDFVRWRRDKATFIEADEFAVMLCLLRLLCLSYGDEQATPERWQVICNLEQERRSRMRAYKIQPAA</sequence>
<evidence type="ECO:0000313" key="7">
    <source>
        <dbReference type="EMBL" id="TPP63321.1"/>
    </source>
</evidence>
<evidence type="ECO:0000256" key="6">
    <source>
        <dbReference type="SAM" id="SignalP"/>
    </source>
</evidence>
<evidence type="ECO:0000313" key="8">
    <source>
        <dbReference type="Proteomes" id="UP000316759"/>
    </source>
</evidence>
<evidence type="ECO:0000256" key="5">
    <source>
        <dbReference type="SAM" id="MobiDB-lite"/>
    </source>
</evidence>
<keyword evidence="6" id="KW-0732">Signal</keyword>
<protein>
    <recommendedName>
        <fullName evidence="3">Mini-chromosome maintenance complex-binding protein</fullName>
    </recommendedName>
</protein>
<proteinExistence type="inferred from homology"/>
<name>A0A504YSX7_FASGI</name>
<dbReference type="InterPro" id="IPR019140">
    <property type="entry name" value="MCM_complex-bd"/>
</dbReference>
<keyword evidence="4" id="KW-0539">Nucleus</keyword>
<dbReference type="GO" id="GO:0006261">
    <property type="term" value="P:DNA-templated DNA replication"/>
    <property type="evidence" value="ECO:0007669"/>
    <property type="project" value="TreeGrafter"/>
</dbReference>
<dbReference type="EMBL" id="SUNJ01005821">
    <property type="protein sequence ID" value="TPP63321.1"/>
    <property type="molecule type" value="Genomic_DNA"/>
</dbReference>
<dbReference type="STRING" id="46835.A0A504YSX7"/>
<dbReference type="PANTHER" id="PTHR13489:SF0">
    <property type="entry name" value="MINI-CHROMOSOME MAINTENANCE COMPLEX-BINDING PROTEIN"/>
    <property type="match status" value="1"/>
</dbReference>
<feature type="chain" id="PRO_5021444633" description="Mini-chromosome maintenance complex-binding protein" evidence="6">
    <location>
        <begin position="18"/>
        <end position="469"/>
    </location>
</feature>
<evidence type="ECO:0000256" key="3">
    <source>
        <dbReference type="ARBA" id="ARBA00015405"/>
    </source>
</evidence>
<feature type="region of interest" description="Disordered" evidence="5">
    <location>
        <begin position="26"/>
        <end position="63"/>
    </location>
</feature>
<dbReference type="AlphaFoldDB" id="A0A504YSX7"/>
<dbReference type="GO" id="GO:0003682">
    <property type="term" value="F:chromatin binding"/>
    <property type="evidence" value="ECO:0007669"/>
    <property type="project" value="TreeGrafter"/>
</dbReference>
<organism evidence="7 8">
    <name type="scientific">Fasciola gigantica</name>
    <name type="common">Giant liver fluke</name>
    <dbReference type="NCBI Taxonomy" id="46835"/>
    <lineage>
        <taxon>Eukaryota</taxon>
        <taxon>Metazoa</taxon>
        <taxon>Spiralia</taxon>
        <taxon>Lophotrochozoa</taxon>
        <taxon>Platyhelminthes</taxon>
        <taxon>Trematoda</taxon>
        <taxon>Digenea</taxon>
        <taxon>Plagiorchiida</taxon>
        <taxon>Echinostomata</taxon>
        <taxon>Echinostomatoidea</taxon>
        <taxon>Fasciolidae</taxon>
        <taxon>Fasciola</taxon>
    </lineage>
</organism>
<accession>A0A504YSX7</accession>
<dbReference type="GO" id="GO:0005634">
    <property type="term" value="C:nucleus"/>
    <property type="evidence" value="ECO:0007669"/>
    <property type="project" value="UniProtKB-SubCell"/>
</dbReference>
<reference evidence="7 8" key="1">
    <citation type="submission" date="2019-04" db="EMBL/GenBank/DDBJ databases">
        <title>Annotation for the trematode Fasciola gigantica.</title>
        <authorList>
            <person name="Choi Y.-J."/>
        </authorList>
    </citation>
    <scope>NUCLEOTIDE SEQUENCE [LARGE SCALE GENOMIC DNA]</scope>
    <source>
        <strain evidence="7">Uganda_cow_1</strain>
    </source>
</reference>
<comment type="similarity">
    <text evidence="2">Belongs to the MCMBP family.</text>
</comment>
<evidence type="ECO:0000256" key="1">
    <source>
        <dbReference type="ARBA" id="ARBA00004123"/>
    </source>
</evidence>